<reference evidence="1 2" key="1">
    <citation type="journal article" date="2024" name="Plant Biotechnol. J.">
        <title>Genome and CRISPR/Cas9 system of a widespread forest tree (Populus alba) in the world.</title>
        <authorList>
            <person name="Liu Y.J."/>
            <person name="Jiang P.F."/>
            <person name="Han X.M."/>
            <person name="Li X.Y."/>
            <person name="Wang H.M."/>
            <person name="Wang Y.J."/>
            <person name="Wang X.X."/>
            <person name="Zeng Q.Y."/>
        </authorList>
    </citation>
    <scope>NUCLEOTIDE SEQUENCE [LARGE SCALE GENOMIC DNA]</scope>
    <source>
        <strain evidence="2">cv. PAL-ZL1</strain>
    </source>
</reference>
<keyword evidence="2" id="KW-1185">Reference proteome</keyword>
<organism evidence="1 2">
    <name type="scientific">Populus alba</name>
    <name type="common">White poplar</name>
    <dbReference type="NCBI Taxonomy" id="43335"/>
    <lineage>
        <taxon>Eukaryota</taxon>
        <taxon>Viridiplantae</taxon>
        <taxon>Streptophyta</taxon>
        <taxon>Embryophyta</taxon>
        <taxon>Tracheophyta</taxon>
        <taxon>Spermatophyta</taxon>
        <taxon>Magnoliopsida</taxon>
        <taxon>eudicotyledons</taxon>
        <taxon>Gunneridae</taxon>
        <taxon>Pentapetalae</taxon>
        <taxon>rosids</taxon>
        <taxon>fabids</taxon>
        <taxon>Malpighiales</taxon>
        <taxon>Salicaceae</taxon>
        <taxon>Saliceae</taxon>
        <taxon>Populus</taxon>
    </lineage>
</organism>
<dbReference type="EMBL" id="RCHU02000010">
    <property type="protein sequence ID" value="KAL3579432.1"/>
    <property type="molecule type" value="Genomic_DNA"/>
</dbReference>
<protein>
    <submittedName>
        <fullName evidence="1">Uncharacterized protein</fullName>
    </submittedName>
</protein>
<dbReference type="Proteomes" id="UP000309997">
    <property type="component" value="Unassembled WGS sequence"/>
</dbReference>
<proteinExistence type="predicted"/>
<gene>
    <name evidence="1" type="ORF">D5086_020936</name>
</gene>
<accession>A0ACC4BLP0</accession>
<name>A0ACC4BLP0_POPAL</name>
<evidence type="ECO:0000313" key="2">
    <source>
        <dbReference type="Proteomes" id="UP000309997"/>
    </source>
</evidence>
<sequence>MSASLLPKHVAAVLKQQKDPLKALEMFNKVKREDGFKHSLLTYKCIIQKLGFHGNFVAMENVLAEMRMDIDNSLLEGVYIGAMKSYGRKGKVQEAVDVFERMDFYNCEPSVLSHNAIMNILVESGYFKQAHKVFLRMKNVGIVPDVYTFTIRIKSFCRTKRPHSALRLLNNMVSQGCQLNAVAYCTVVAGFYEENYRVEAYELFNDMLRIGIFPDVSTFNKLLHTLCKMGEVQESEKLLNKVLKKGMCSNLFTFNIFIKGLCRKGMLSGAMSMLDSVIREGLTPDVVTYNTLICGLCKNSNVVEAEKYLHKLVNSGLEPDGFTYNTLIDGYCKMGMIQNAEKILQGAICKGFVPDEFTYCSLINGLCQNDEIDRALALFNAALGKGLKPTVILYNMLIKGLCQEGLILQALHMMNEMSEKGCSSDIWTYNLVINGLCKMGCVSDANNLMNDAIAKGYVPDLDLHMAEKLFLEMGAGGCAPDTYTYRVMIDGFCITGNTDSGYKFLLEMIEKGFIPSLTTFGRVINCLCVQHRVHEAVDIIHFMVHNGIVPEVVNSISEADKKVVAAPKIVVEDLLKRSCITYYAYELLYDEFLHWKWKCERSYFNNNKEEVLDKISVTVLPPHETLMSLRLRNLLMEESFIARDLIPPRFEHRTVLVKGLGCDPDSANGGAKGMGRGRGRGGSSGKIS</sequence>
<evidence type="ECO:0000313" key="1">
    <source>
        <dbReference type="EMBL" id="KAL3579432.1"/>
    </source>
</evidence>
<comment type="caution">
    <text evidence="1">The sequence shown here is derived from an EMBL/GenBank/DDBJ whole genome shotgun (WGS) entry which is preliminary data.</text>
</comment>